<sequence length="521" mass="57502">MTKTSVAVMPSAENISSPDQSQRPGGGPMCKNCHTLTTPLWRRNEHGAVLCNACGLFLKLHGRPRPISLKTDVIKSRNRKSTHSTSNSSANPTSAMLHPSPSEARKKDYKKRKTHDAREISAAETLETILQFENGPRPANKLQQENQTTGIVSSNEPGVGNMHVWRKIVPANQTSPPPATPPSHHNVPLPHLSLLLESVKSEERSQEQSNKIQEVASSSLDPEILGDQAQQQQQQQHSAGSPGVPGSLNLSLPMRQSLSHQQTTLKRPVPPGTSDLYHGHESQAQLPYMHLPLGVRRTTSTGTSREHDQIPQMHMASINEILNNQKPKSESPTLYAGSKHAQSGNSQRQSPESKPIPPVSNVRNSSETESAARLRTESQFSDSPPPIDLQTSLPVNSTMSGQFTVSQQASSKDQRSSSDSEQRRNLESDTNLEQQLSEKQPNGTHADTRTIMPHGSRNNLDEVPLPPSASLISLLQGQEEVIKLKTRISELELVTDLYKRHILELDSKCRSLEDRLEQRER</sequence>
<feature type="region of interest" description="Disordered" evidence="7">
    <location>
        <begin position="227"/>
        <end position="279"/>
    </location>
</feature>
<dbReference type="InterPro" id="IPR000679">
    <property type="entry name" value="Znf_GATA"/>
</dbReference>
<feature type="compositionally biased region" description="Low complexity" evidence="7">
    <location>
        <begin position="83"/>
        <end position="95"/>
    </location>
</feature>
<dbReference type="GO" id="GO:0005634">
    <property type="term" value="C:nucleus"/>
    <property type="evidence" value="ECO:0007669"/>
    <property type="project" value="UniProtKB-SubCell"/>
</dbReference>
<feature type="domain" description="GATA-type" evidence="8">
    <location>
        <begin position="24"/>
        <end position="77"/>
    </location>
</feature>
<evidence type="ECO:0000256" key="3">
    <source>
        <dbReference type="ARBA" id="ARBA00022771"/>
    </source>
</evidence>
<dbReference type="InterPro" id="IPR039355">
    <property type="entry name" value="Transcription_factor_GATA"/>
</dbReference>
<name>A0A1G4IZQ6_9SACH</name>
<dbReference type="SUPFAM" id="SSF57716">
    <property type="entry name" value="Glucocorticoid receptor-like (DNA-binding domain)"/>
    <property type="match status" value="1"/>
</dbReference>
<dbReference type="GO" id="GO:0000981">
    <property type="term" value="F:DNA-binding transcription factor activity, RNA polymerase II-specific"/>
    <property type="evidence" value="ECO:0007669"/>
    <property type="project" value="TreeGrafter"/>
</dbReference>
<evidence type="ECO:0000259" key="8">
    <source>
        <dbReference type="PROSITE" id="PS50114"/>
    </source>
</evidence>
<proteinExistence type="predicted"/>
<evidence type="ECO:0000313" key="10">
    <source>
        <dbReference type="Proteomes" id="UP000189911"/>
    </source>
</evidence>
<dbReference type="GO" id="GO:0000978">
    <property type="term" value="F:RNA polymerase II cis-regulatory region sequence-specific DNA binding"/>
    <property type="evidence" value="ECO:0007669"/>
    <property type="project" value="TreeGrafter"/>
</dbReference>
<organism evidence="9 10">
    <name type="scientific">Lachancea nothofagi CBS 11611</name>
    <dbReference type="NCBI Taxonomy" id="1266666"/>
    <lineage>
        <taxon>Eukaryota</taxon>
        <taxon>Fungi</taxon>
        <taxon>Dikarya</taxon>
        <taxon>Ascomycota</taxon>
        <taxon>Saccharomycotina</taxon>
        <taxon>Saccharomycetes</taxon>
        <taxon>Saccharomycetales</taxon>
        <taxon>Saccharomycetaceae</taxon>
        <taxon>Lachancea</taxon>
    </lineage>
</organism>
<keyword evidence="2" id="KW-0479">Metal-binding</keyword>
<dbReference type="Proteomes" id="UP000189911">
    <property type="component" value="Chromosome B"/>
</dbReference>
<dbReference type="OrthoDB" id="515401at2759"/>
<dbReference type="Pfam" id="PF00320">
    <property type="entry name" value="GATA"/>
    <property type="match status" value="1"/>
</dbReference>
<dbReference type="FunFam" id="3.30.50.10:FF:000007">
    <property type="entry name" value="Nitrogen regulatory AreA, N-terminal"/>
    <property type="match status" value="1"/>
</dbReference>
<evidence type="ECO:0000256" key="4">
    <source>
        <dbReference type="ARBA" id="ARBA00022833"/>
    </source>
</evidence>
<dbReference type="PRINTS" id="PR00619">
    <property type="entry name" value="GATAZNFINGER"/>
</dbReference>
<keyword evidence="4" id="KW-0862">Zinc</keyword>
<feature type="region of interest" description="Disordered" evidence="7">
    <location>
        <begin position="69"/>
        <end position="120"/>
    </location>
</feature>
<dbReference type="SMART" id="SM00401">
    <property type="entry name" value="ZnF_GATA"/>
    <property type="match status" value="1"/>
</dbReference>
<feature type="compositionally biased region" description="Polar residues" evidence="7">
    <location>
        <begin position="13"/>
        <end position="23"/>
    </location>
</feature>
<dbReference type="PANTHER" id="PTHR10071:SF281">
    <property type="entry name" value="BOX A-BINDING FACTOR-RELATED"/>
    <property type="match status" value="1"/>
</dbReference>
<evidence type="ECO:0000256" key="7">
    <source>
        <dbReference type="SAM" id="MobiDB-lite"/>
    </source>
</evidence>
<dbReference type="GO" id="GO:0000122">
    <property type="term" value="P:negative regulation of transcription by RNA polymerase II"/>
    <property type="evidence" value="ECO:0007669"/>
    <property type="project" value="TreeGrafter"/>
</dbReference>
<feature type="compositionally biased region" description="Polar residues" evidence="7">
    <location>
        <begin position="389"/>
        <end position="405"/>
    </location>
</feature>
<dbReference type="PROSITE" id="PS50114">
    <property type="entry name" value="GATA_ZN_FINGER_2"/>
    <property type="match status" value="1"/>
</dbReference>
<feature type="compositionally biased region" description="Polar residues" evidence="7">
    <location>
        <begin position="248"/>
        <end position="265"/>
    </location>
</feature>
<dbReference type="CDD" id="cd00202">
    <property type="entry name" value="ZnF_GATA"/>
    <property type="match status" value="1"/>
</dbReference>
<comment type="subcellular location">
    <subcellularLocation>
        <location evidence="1">Nucleus</location>
    </subcellularLocation>
</comment>
<dbReference type="PANTHER" id="PTHR10071">
    <property type="entry name" value="TRANSCRIPTION FACTOR GATA FAMILY MEMBER"/>
    <property type="match status" value="1"/>
</dbReference>
<protein>
    <submittedName>
        <fullName evidence="9">LANO_0B07492g1_1</fullName>
    </submittedName>
</protein>
<dbReference type="EMBL" id="LT598450">
    <property type="protein sequence ID" value="SCU82774.1"/>
    <property type="molecule type" value="Genomic_DNA"/>
</dbReference>
<dbReference type="GO" id="GO:0008270">
    <property type="term" value="F:zinc ion binding"/>
    <property type="evidence" value="ECO:0007669"/>
    <property type="project" value="UniProtKB-KW"/>
</dbReference>
<dbReference type="GO" id="GO:0045944">
    <property type="term" value="P:positive regulation of transcription by RNA polymerase II"/>
    <property type="evidence" value="ECO:0007669"/>
    <property type="project" value="TreeGrafter"/>
</dbReference>
<dbReference type="Gene3D" id="3.30.50.10">
    <property type="entry name" value="Erythroid Transcription Factor GATA-1, subunit A"/>
    <property type="match status" value="1"/>
</dbReference>
<evidence type="ECO:0000256" key="6">
    <source>
        <dbReference type="PROSITE-ProRule" id="PRU00094"/>
    </source>
</evidence>
<keyword evidence="10" id="KW-1185">Reference proteome</keyword>
<keyword evidence="3 6" id="KW-0863">Zinc-finger</keyword>
<feature type="region of interest" description="Disordered" evidence="7">
    <location>
        <begin position="326"/>
        <end position="461"/>
    </location>
</feature>
<evidence type="ECO:0000313" key="9">
    <source>
        <dbReference type="EMBL" id="SCU82774.1"/>
    </source>
</evidence>
<feature type="compositionally biased region" description="Polar residues" evidence="7">
    <location>
        <begin position="428"/>
        <end position="445"/>
    </location>
</feature>
<dbReference type="AlphaFoldDB" id="A0A1G4IZQ6"/>
<reference evidence="10" key="1">
    <citation type="submission" date="2016-03" db="EMBL/GenBank/DDBJ databases">
        <authorList>
            <person name="Devillers Hugo."/>
        </authorList>
    </citation>
    <scope>NUCLEOTIDE SEQUENCE [LARGE SCALE GENOMIC DNA]</scope>
</reference>
<feature type="region of interest" description="Disordered" evidence="7">
    <location>
        <begin position="1"/>
        <end position="26"/>
    </location>
</feature>
<dbReference type="InterPro" id="IPR013088">
    <property type="entry name" value="Znf_NHR/GATA"/>
</dbReference>
<accession>A0A1G4IZQ6</accession>
<evidence type="ECO:0000256" key="2">
    <source>
        <dbReference type="ARBA" id="ARBA00022723"/>
    </source>
</evidence>
<dbReference type="PROSITE" id="PS00344">
    <property type="entry name" value="GATA_ZN_FINGER_1"/>
    <property type="match status" value="1"/>
</dbReference>
<evidence type="ECO:0000256" key="5">
    <source>
        <dbReference type="ARBA" id="ARBA00023242"/>
    </source>
</evidence>
<gene>
    <name evidence="9" type="ORF">LANO_0B07492G</name>
</gene>
<feature type="compositionally biased region" description="Basic and acidic residues" evidence="7">
    <location>
        <begin position="412"/>
        <end position="427"/>
    </location>
</feature>
<feature type="compositionally biased region" description="Polar residues" evidence="7">
    <location>
        <begin position="340"/>
        <end position="352"/>
    </location>
</feature>
<evidence type="ECO:0000256" key="1">
    <source>
        <dbReference type="ARBA" id="ARBA00004123"/>
    </source>
</evidence>
<keyword evidence="5" id="KW-0539">Nucleus</keyword>